<keyword evidence="14" id="KW-1185">Reference proteome</keyword>
<dbReference type="AlphaFoldDB" id="A0A811Q0Z9"/>
<evidence type="ECO:0000256" key="3">
    <source>
        <dbReference type="ARBA" id="ARBA00012483"/>
    </source>
</evidence>
<keyword evidence="7" id="KW-0833">Ubl conjugation pathway</keyword>
<dbReference type="CDD" id="cd16461">
    <property type="entry name" value="RING-H2_EL5-like"/>
    <property type="match status" value="1"/>
</dbReference>
<dbReference type="InterPro" id="IPR044600">
    <property type="entry name" value="ATL1/ATL16-like"/>
</dbReference>
<feature type="compositionally biased region" description="Basic and acidic residues" evidence="10">
    <location>
        <begin position="265"/>
        <end position="285"/>
    </location>
</feature>
<organism evidence="13 14">
    <name type="scientific">Miscanthus lutarioriparius</name>
    <dbReference type="NCBI Taxonomy" id="422564"/>
    <lineage>
        <taxon>Eukaryota</taxon>
        <taxon>Viridiplantae</taxon>
        <taxon>Streptophyta</taxon>
        <taxon>Embryophyta</taxon>
        <taxon>Tracheophyta</taxon>
        <taxon>Spermatophyta</taxon>
        <taxon>Magnoliopsida</taxon>
        <taxon>Liliopsida</taxon>
        <taxon>Poales</taxon>
        <taxon>Poaceae</taxon>
        <taxon>PACMAD clade</taxon>
        <taxon>Panicoideae</taxon>
        <taxon>Andropogonodae</taxon>
        <taxon>Andropogoneae</taxon>
        <taxon>Saccharinae</taxon>
        <taxon>Miscanthus</taxon>
    </lineage>
</organism>
<feature type="transmembrane region" description="Helical" evidence="11">
    <location>
        <begin position="54"/>
        <end position="77"/>
    </location>
</feature>
<dbReference type="InterPro" id="IPR001841">
    <property type="entry name" value="Znf_RING"/>
</dbReference>
<dbReference type="EMBL" id="CAJGYO010000008">
    <property type="protein sequence ID" value="CAD6248953.1"/>
    <property type="molecule type" value="Genomic_DNA"/>
</dbReference>
<keyword evidence="5" id="KW-0479">Metal-binding</keyword>
<keyword evidence="8" id="KW-0862">Zinc</keyword>
<evidence type="ECO:0000256" key="4">
    <source>
        <dbReference type="ARBA" id="ARBA00022679"/>
    </source>
</evidence>
<dbReference type="GO" id="GO:0061630">
    <property type="term" value="F:ubiquitin protein ligase activity"/>
    <property type="evidence" value="ECO:0007669"/>
    <property type="project" value="UniProtKB-EC"/>
</dbReference>
<feature type="domain" description="RING-type" evidence="12">
    <location>
        <begin position="156"/>
        <end position="198"/>
    </location>
</feature>
<reference evidence="13" key="1">
    <citation type="submission" date="2020-10" db="EMBL/GenBank/DDBJ databases">
        <authorList>
            <person name="Han B."/>
            <person name="Lu T."/>
            <person name="Zhao Q."/>
            <person name="Huang X."/>
            <person name="Zhao Y."/>
        </authorList>
    </citation>
    <scope>NUCLEOTIDE SEQUENCE</scope>
</reference>
<dbReference type="EC" id="2.3.2.27" evidence="3"/>
<evidence type="ECO:0000313" key="14">
    <source>
        <dbReference type="Proteomes" id="UP000604825"/>
    </source>
</evidence>
<dbReference type="Proteomes" id="UP000604825">
    <property type="component" value="Unassembled WGS sequence"/>
</dbReference>
<comment type="pathway">
    <text evidence="2">Protein modification; protein ubiquitination.</text>
</comment>
<evidence type="ECO:0000256" key="5">
    <source>
        <dbReference type="ARBA" id="ARBA00022723"/>
    </source>
</evidence>
<dbReference type="GO" id="GO:0016567">
    <property type="term" value="P:protein ubiquitination"/>
    <property type="evidence" value="ECO:0007669"/>
    <property type="project" value="UniProtKB-UniPathway"/>
</dbReference>
<evidence type="ECO:0000313" key="13">
    <source>
        <dbReference type="EMBL" id="CAD6248953.1"/>
    </source>
</evidence>
<dbReference type="Pfam" id="PF13639">
    <property type="entry name" value="zf-RING_2"/>
    <property type="match status" value="1"/>
</dbReference>
<keyword evidence="11" id="KW-0472">Membrane</keyword>
<dbReference type="PANTHER" id="PTHR46913">
    <property type="entry name" value="RING-H2 FINGER PROTEIN ATL16"/>
    <property type="match status" value="1"/>
</dbReference>
<gene>
    <name evidence="13" type="ORF">NCGR_LOCUS32821</name>
</gene>
<keyword evidence="11" id="KW-1133">Transmembrane helix</keyword>
<evidence type="ECO:0000256" key="8">
    <source>
        <dbReference type="ARBA" id="ARBA00022833"/>
    </source>
</evidence>
<evidence type="ECO:0000256" key="7">
    <source>
        <dbReference type="ARBA" id="ARBA00022786"/>
    </source>
</evidence>
<comment type="caution">
    <text evidence="13">The sequence shown here is derived from an EMBL/GenBank/DDBJ whole genome shotgun (WGS) entry which is preliminary data.</text>
</comment>
<protein>
    <recommendedName>
        <fullName evidence="3">RING-type E3 ubiquitin transferase</fullName>
        <ecNumber evidence="3">2.3.2.27</ecNumber>
    </recommendedName>
</protein>
<feature type="region of interest" description="Disordered" evidence="10">
    <location>
        <begin position="315"/>
        <end position="340"/>
    </location>
</feature>
<evidence type="ECO:0000256" key="6">
    <source>
        <dbReference type="ARBA" id="ARBA00022771"/>
    </source>
</evidence>
<dbReference type="SMART" id="SM00184">
    <property type="entry name" value="RING"/>
    <property type="match status" value="1"/>
</dbReference>
<dbReference type="UniPathway" id="UPA00143"/>
<name>A0A811Q0Z9_9POAL</name>
<dbReference type="GO" id="GO:0008270">
    <property type="term" value="F:zinc ion binding"/>
    <property type="evidence" value="ECO:0007669"/>
    <property type="project" value="UniProtKB-KW"/>
</dbReference>
<evidence type="ECO:0000256" key="2">
    <source>
        <dbReference type="ARBA" id="ARBA00004906"/>
    </source>
</evidence>
<evidence type="ECO:0000259" key="12">
    <source>
        <dbReference type="PROSITE" id="PS50089"/>
    </source>
</evidence>
<accession>A0A811Q0Z9</accession>
<evidence type="ECO:0000256" key="11">
    <source>
        <dbReference type="SAM" id="Phobius"/>
    </source>
</evidence>
<dbReference type="Gene3D" id="3.30.40.10">
    <property type="entry name" value="Zinc/RING finger domain, C3HC4 (zinc finger)"/>
    <property type="match status" value="1"/>
</dbReference>
<evidence type="ECO:0000256" key="10">
    <source>
        <dbReference type="SAM" id="MobiDB-lite"/>
    </source>
</evidence>
<dbReference type="PROSITE" id="PS50089">
    <property type="entry name" value="ZF_RING_2"/>
    <property type="match status" value="1"/>
</dbReference>
<comment type="catalytic activity">
    <reaction evidence="1">
        <text>S-ubiquitinyl-[E2 ubiquitin-conjugating enzyme]-L-cysteine + [acceptor protein]-L-lysine = [E2 ubiquitin-conjugating enzyme]-L-cysteine + N(6)-ubiquitinyl-[acceptor protein]-L-lysine.</text>
        <dbReference type="EC" id="2.3.2.27"/>
    </reaction>
</comment>
<dbReference type="OrthoDB" id="8062037at2759"/>
<dbReference type="PANTHER" id="PTHR46913:SF20">
    <property type="entry name" value="RING-TYPE E3 UBIQUITIN TRANSFERASE"/>
    <property type="match status" value="1"/>
</dbReference>
<evidence type="ECO:0000256" key="9">
    <source>
        <dbReference type="PROSITE-ProRule" id="PRU00175"/>
    </source>
</evidence>
<proteinExistence type="predicted"/>
<keyword evidence="6 9" id="KW-0863">Zinc-finger</keyword>
<feature type="compositionally biased region" description="Basic and acidic residues" evidence="10">
    <location>
        <begin position="315"/>
        <end position="331"/>
    </location>
</feature>
<keyword evidence="11" id="KW-0812">Transmembrane</keyword>
<dbReference type="SUPFAM" id="SSF57850">
    <property type="entry name" value="RING/U-box"/>
    <property type="match status" value="1"/>
</dbReference>
<dbReference type="FunFam" id="3.30.40.10:FF:000456">
    <property type="entry name" value="RING-H2 finger protein ATL16"/>
    <property type="match status" value="1"/>
</dbReference>
<evidence type="ECO:0000256" key="1">
    <source>
        <dbReference type="ARBA" id="ARBA00000900"/>
    </source>
</evidence>
<sequence length="351" mass="37259">MDASRGSSSAIFPMPQIPPLLFASPPAAALPSSSLSLSSYSSSLRGHAPFITSFPILVLTVLGILAASVLLLAYYVFVIRCCLTWHRGSSDVAGPIVSRRGLRPQRTGTTAPADAGAEPRGLEDAAIRALPAFSYRKKPANAAAAADESSAPASECAVCLGEFEEGDRVRMLPACLHVFHLGCVDAWLQGNASCPLCRASADVAATLCRLPPLPPEEEVVVTIQVVVPGGAEEDGQDAREQGQREAIVPPAAEFEGEDTCTDRQVSGEKTKSTIDGMTERRKDGEVLPPRTRTSFSRDGDAMAGGGEVHLQIRESILQRDSHSRTHDHDSDSSGGGRVQCRQLDQHSSFLC</sequence>
<feature type="region of interest" description="Disordered" evidence="10">
    <location>
        <begin position="231"/>
        <end position="303"/>
    </location>
</feature>
<dbReference type="InterPro" id="IPR013083">
    <property type="entry name" value="Znf_RING/FYVE/PHD"/>
</dbReference>
<keyword evidence="4" id="KW-0808">Transferase</keyword>